<proteinExistence type="inferred from homology"/>
<evidence type="ECO:0000313" key="12">
    <source>
        <dbReference type="Proteomes" id="UP000029708"/>
    </source>
</evidence>
<sequence length="455" mass="49454">MRLKPVLLALAITAAMPGMAHAEDLMQAYQQARQNDPQLALAEANARSTHEGINQARAALFPQIDASLGLTQDNRGRSSGTYIDQSTGQLYMTPATGYLRSRNLSLTLSQSVFDLSRYEDLKSAHSQADSQNAQLTAEQQNLIVRVATAYFNVLTAKDEVDFSKAQEKSLARELDQAQQRFKVGLSAITDVQDAKAQHDSATAQLISAQNTLDDAREALTQITGEPANNLKVLRDQVPLQPPVPNDVSDWVHTALQNNPSIMAQQYNVDAADYQISSARAGHLPTVSANVSYGKSSTWSENGTLNTSTPSDTTFGLTLRVPIFSGGLVQSQVRQAIAQRDASKDGLESQRRQTIRNTRNYFRSVIAGISEVEATRQAVQSSQSALEATEAGFKVGTRTIVDVLIGQQNLTNAQQSYSRARHQFVLNQLLLKQAAGTITVKDLQAVNALLETPDGT</sequence>
<gene>
    <name evidence="11" type="ORF">HNQ86_002471</name>
    <name evidence="10" type="ORF">LF63_0113895</name>
</gene>
<dbReference type="GO" id="GO:0015288">
    <property type="term" value="F:porin activity"/>
    <property type="evidence" value="ECO:0007669"/>
    <property type="project" value="TreeGrafter"/>
</dbReference>
<dbReference type="STRING" id="1543381.LF63_0113895"/>
<feature type="coiled-coil region" evidence="8">
    <location>
        <begin position="118"/>
        <end position="225"/>
    </location>
</feature>
<evidence type="ECO:0000256" key="3">
    <source>
        <dbReference type="ARBA" id="ARBA00022452"/>
    </source>
</evidence>
<comment type="subcellular location">
    <subcellularLocation>
        <location evidence="7">Cell outer membrane</location>
        <topology evidence="7">Peripheral membrane protein</topology>
    </subcellularLocation>
</comment>
<dbReference type="NCBIfam" id="TIGR01844">
    <property type="entry name" value="type_I_sec_TolC"/>
    <property type="match status" value="1"/>
</dbReference>
<dbReference type="PANTHER" id="PTHR30026:SF20">
    <property type="entry name" value="OUTER MEMBRANE PROTEIN TOLC"/>
    <property type="match status" value="1"/>
</dbReference>
<evidence type="ECO:0000256" key="8">
    <source>
        <dbReference type="SAM" id="Coils"/>
    </source>
</evidence>
<dbReference type="HOGENOM" id="CLU_012817_0_2_6"/>
<comment type="caution">
    <text evidence="10">The sequence shown here is derived from an EMBL/GenBank/DDBJ whole genome shotgun (WGS) entry which is preliminary data.</text>
</comment>
<evidence type="ECO:0000256" key="4">
    <source>
        <dbReference type="ARBA" id="ARBA00022692"/>
    </source>
</evidence>
<keyword evidence="12" id="KW-1185">Reference proteome</keyword>
<dbReference type="GO" id="GO:0031640">
    <property type="term" value="P:killing of cells of another organism"/>
    <property type="evidence" value="ECO:0007669"/>
    <property type="project" value="UniProtKB-KW"/>
</dbReference>
<keyword evidence="4" id="KW-0812">Transmembrane</keyword>
<dbReference type="EMBL" id="JACHET010000001">
    <property type="protein sequence ID" value="MBB6185126.1"/>
    <property type="molecule type" value="Genomic_DNA"/>
</dbReference>
<dbReference type="GO" id="GO:1990281">
    <property type="term" value="C:efflux pump complex"/>
    <property type="evidence" value="ECO:0007669"/>
    <property type="project" value="TreeGrafter"/>
</dbReference>
<dbReference type="SUPFAM" id="SSF56954">
    <property type="entry name" value="Outer membrane efflux proteins (OEP)"/>
    <property type="match status" value="1"/>
</dbReference>
<evidence type="ECO:0000256" key="2">
    <source>
        <dbReference type="ARBA" id="ARBA00022448"/>
    </source>
</evidence>
<keyword evidence="7" id="KW-0204">Cytolysis</keyword>
<feature type="chain" id="PRO_5033216290" description="Protein CyaE" evidence="9">
    <location>
        <begin position="23"/>
        <end position="455"/>
    </location>
</feature>
<evidence type="ECO:0000313" key="13">
    <source>
        <dbReference type="Proteomes" id="UP000560000"/>
    </source>
</evidence>
<evidence type="ECO:0000256" key="7">
    <source>
        <dbReference type="PIRNR" id="PIRNR001892"/>
    </source>
</evidence>
<dbReference type="InterPro" id="IPR010130">
    <property type="entry name" value="T1SS_OMP_TolC"/>
</dbReference>
<protein>
    <recommendedName>
        <fullName evidence="7">Protein CyaE</fullName>
    </recommendedName>
</protein>
<dbReference type="RefSeq" id="WP_043104483.1">
    <property type="nucleotide sequence ID" value="NZ_JACHET010000001.1"/>
</dbReference>
<evidence type="ECO:0000256" key="6">
    <source>
        <dbReference type="ARBA" id="ARBA00023237"/>
    </source>
</evidence>
<keyword evidence="9" id="KW-0732">Signal</keyword>
<dbReference type="Gene3D" id="1.20.1600.10">
    <property type="entry name" value="Outer membrane efflux proteins (OEP)"/>
    <property type="match status" value="1"/>
</dbReference>
<evidence type="ECO:0000256" key="5">
    <source>
        <dbReference type="ARBA" id="ARBA00023136"/>
    </source>
</evidence>
<dbReference type="OrthoDB" id="9813458at2"/>
<organism evidence="10 12">
    <name type="scientific">Oleiagrimonas soli</name>
    <dbReference type="NCBI Taxonomy" id="1543381"/>
    <lineage>
        <taxon>Bacteria</taxon>
        <taxon>Pseudomonadati</taxon>
        <taxon>Pseudomonadota</taxon>
        <taxon>Gammaproteobacteria</taxon>
        <taxon>Lysobacterales</taxon>
        <taxon>Rhodanobacteraceae</taxon>
        <taxon>Oleiagrimonas</taxon>
    </lineage>
</organism>
<keyword evidence="5 7" id="KW-0472">Membrane</keyword>
<reference evidence="11 13" key="2">
    <citation type="submission" date="2020-08" db="EMBL/GenBank/DDBJ databases">
        <title>Genomic Encyclopedia of Type Strains, Phase IV (KMG-IV): sequencing the most valuable type-strain genomes for metagenomic binning, comparative biology and taxonomic classification.</title>
        <authorList>
            <person name="Goeker M."/>
        </authorList>
    </citation>
    <scope>NUCLEOTIDE SEQUENCE [LARGE SCALE GENOMIC DNA]</scope>
    <source>
        <strain evidence="11 13">DSM 107085</strain>
    </source>
</reference>
<dbReference type="EMBL" id="JROI01000016">
    <property type="protein sequence ID" value="KGI76664.1"/>
    <property type="molecule type" value="Genomic_DNA"/>
</dbReference>
<comment type="similarity">
    <text evidence="1 7">Belongs to the outer membrane factor (OMF) (TC 1.B.17) family.</text>
</comment>
<evidence type="ECO:0000256" key="1">
    <source>
        <dbReference type="ARBA" id="ARBA00007613"/>
    </source>
</evidence>
<dbReference type="AlphaFoldDB" id="A0A099CSB0"/>
<accession>A0A099CSB0</accession>
<keyword evidence="7" id="KW-0354">Hemolysis</keyword>
<evidence type="ECO:0000313" key="11">
    <source>
        <dbReference type="EMBL" id="MBB6185126.1"/>
    </source>
</evidence>
<keyword evidence="6 7" id="KW-0998">Cell outer membrane</keyword>
<dbReference type="InterPro" id="IPR028351">
    <property type="entry name" value="CyaE"/>
</dbReference>
<dbReference type="Proteomes" id="UP000560000">
    <property type="component" value="Unassembled WGS sequence"/>
</dbReference>
<name>A0A099CSB0_9GAMM</name>
<evidence type="ECO:0000313" key="10">
    <source>
        <dbReference type="EMBL" id="KGI76664.1"/>
    </source>
</evidence>
<dbReference type="Pfam" id="PF02321">
    <property type="entry name" value="OEP"/>
    <property type="match status" value="2"/>
</dbReference>
<dbReference type="Proteomes" id="UP000029708">
    <property type="component" value="Unassembled WGS sequence"/>
</dbReference>
<dbReference type="PANTHER" id="PTHR30026">
    <property type="entry name" value="OUTER MEMBRANE PROTEIN TOLC"/>
    <property type="match status" value="1"/>
</dbReference>
<dbReference type="GO" id="GO:0009279">
    <property type="term" value="C:cell outer membrane"/>
    <property type="evidence" value="ECO:0007669"/>
    <property type="project" value="UniProtKB-SubCell"/>
</dbReference>
<dbReference type="InterPro" id="IPR051906">
    <property type="entry name" value="TolC-like"/>
</dbReference>
<evidence type="ECO:0000256" key="9">
    <source>
        <dbReference type="SAM" id="SignalP"/>
    </source>
</evidence>
<feature type="signal peptide" evidence="9">
    <location>
        <begin position="1"/>
        <end position="22"/>
    </location>
</feature>
<keyword evidence="2 7" id="KW-0813">Transport</keyword>
<keyword evidence="8" id="KW-0175">Coiled coil</keyword>
<dbReference type="InterPro" id="IPR003423">
    <property type="entry name" value="OMP_efflux"/>
</dbReference>
<keyword evidence="3" id="KW-1134">Transmembrane beta strand</keyword>
<comment type="function">
    <text evidence="7">CyaE is necessary for transport of calmodulin-sensitive adenylate cyclase-hemolysin (cyclolysin).</text>
</comment>
<dbReference type="PIRSF" id="PIRSF001892">
    <property type="entry name" value="CyaE"/>
    <property type="match status" value="1"/>
</dbReference>
<reference evidence="10 12" key="1">
    <citation type="submission" date="2014-09" db="EMBL/GenBank/DDBJ databases">
        <title>Xanthomonadaceae 3.5X direct submission.</title>
        <authorList>
            <person name="Fang T."/>
            <person name="Wang H."/>
        </authorList>
    </citation>
    <scope>NUCLEOTIDE SEQUENCE [LARGE SCALE GENOMIC DNA]</scope>
    <source>
        <strain evidence="10 12">3.5X</strain>
    </source>
</reference>
<dbReference type="GO" id="GO:0015562">
    <property type="term" value="F:efflux transmembrane transporter activity"/>
    <property type="evidence" value="ECO:0007669"/>
    <property type="project" value="InterPro"/>
</dbReference>